<name>A0ABT4ZNT6_9CYAN</name>
<proteinExistence type="predicted"/>
<keyword evidence="2" id="KW-0255">Endonuclease</keyword>
<dbReference type="CDD" id="cd06260">
    <property type="entry name" value="DUF820-like"/>
    <property type="match status" value="1"/>
</dbReference>
<gene>
    <name evidence="2" type="ORF">PN497_03410</name>
</gene>
<dbReference type="GO" id="GO:0004519">
    <property type="term" value="F:endonuclease activity"/>
    <property type="evidence" value="ECO:0007669"/>
    <property type="project" value="UniProtKB-KW"/>
</dbReference>
<dbReference type="EMBL" id="JAQMTI010000045">
    <property type="protein sequence ID" value="MDB9440422.1"/>
    <property type="molecule type" value="Genomic_DNA"/>
</dbReference>
<dbReference type="InterPro" id="IPR012296">
    <property type="entry name" value="Nuclease_put_TT1808"/>
</dbReference>
<protein>
    <submittedName>
        <fullName evidence="2">Uma2 family endonuclease</fullName>
    </submittedName>
</protein>
<organism evidence="2 3">
    <name type="scientific">Sphaerospermopsis kisseleviana CS-549</name>
    <dbReference type="NCBI Taxonomy" id="3021783"/>
    <lineage>
        <taxon>Bacteria</taxon>
        <taxon>Bacillati</taxon>
        <taxon>Cyanobacteriota</taxon>
        <taxon>Cyanophyceae</taxon>
        <taxon>Nostocales</taxon>
        <taxon>Aphanizomenonaceae</taxon>
        <taxon>Sphaerospermopsis</taxon>
        <taxon>Sphaerospermopsis kisseleviana</taxon>
    </lineage>
</organism>
<dbReference type="InterPro" id="IPR008538">
    <property type="entry name" value="Uma2"/>
</dbReference>
<sequence length="215" mass="25083">MFALISPEKTQIPAGAVVRIPGTWEEYQTLCQQRGDRTIPRLKYRNGEVIIMSPLPKHGQDAHVIASIITTLLDYVQREFDAFTPITMELPEESGIEADYCFYIDNWQAISGKNRIIWTVDPPPDLVLEIDVTSYTHINDYLPYQVPEIWLYKQKQLLIYQLQQNSYLLQSYSHYFPHFDIHEIVEQSLQTAYNRNTSAAIRELRKFLNSAEIKN</sequence>
<reference evidence="2 3" key="1">
    <citation type="submission" date="2023-01" db="EMBL/GenBank/DDBJ databases">
        <title>Genomes from the Australian National Cyanobacteria Reference Collection.</title>
        <authorList>
            <person name="Willis A."/>
            <person name="Lee E.M.F."/>
        </authorList>
    </citation>
    <scope>NUCLEOTIDE SEQUENCE [LARGE SCALE GENOMIC DNA]</scope>
    <source>
        <strain evidence="2 3">CS-549</strain>
    </source>
</reference>
<dbReference type="PANTHER" id="PTHR47152:SF1">
    <property type="entry name" value="SLL1186 PROTEIN"/>
    <property type="match status" value="1"/>
</dbReference>
<keyword evidence="2" id="KW-0378">Hydrolase</keyword>
<dbReference type="RefSeq" id="WP_096567246.1">
    <property type="nucleotide sequence ID" value="NZ_JAQMTI010000045.1"/>
</dbReference>
<dbReference type="SUPFAM" id="SSF52980">
    <property type="entry name" value="Restriction endonuclease-like"/>
    <property type="match status" value="1"/>
</dbReference>
<keyword evidence="2" id="KW-0540">Nuclease</keyword>
<comment type="caution">
    <text evidence="2">The sequence shown here is derived from an EMBL/GenBank/DDBJ whole genome shotgun (WGS) entry which is preliminary data.</text>
</comment>
<dbReference type="Gene3D" id="3.90.1570.10">
    <property type="entry name" value="tt1808, chain A"/>
    <property type="match status" value="1"/>
</dbReference>
<evidence type="ECO:0000313" key="3">
    <source>
        <dbReference type="Proteomes" id="UP001211711"/>
    </source>
</evidence>
<dbReference type="Proteomes" id="UP001211711">
    <property type="component" value="Unassembled WGS sequence"/>
</dbReference>
<feature type="domain" description="Putative restriction endonuclease" evidence="1">
    <location>
        <begin position="24"/>
        <end position="176"/>
    </location>
</feature>
<dbReference type="PANTHER" id="PTHR47152">
    <property type="entry name" value="SLR2084 PROTEIN-RELATED"/>
    <property type="match status" value="1"/>
</dbReference>
<dbReference type="InterPro" id="IPR011335">
    <property type="entry name" value="Restrct_endonuc-II-like"/>
</dbReference>
<keyword evidence="3" id="KW-1185">Reference proteome</keyword>
<dbReference type="Pfam" id="PF05685">
    <property type="entry name" value="Uma2"/>
    <property type="match status" value="1"/>
</dbReference>
<evidence type="ECO:0000259" key="1">
    <source>
        <dbReference type="Pfam" id="PF05685"/>
    </source>
</evidence>
<accession>A0ABT4ZNT6</accession>
<evidence type="ECO:0000313" key="2">
    <source>
        <dbReference type="EMBL" id="MDB9440422.1"/>
    </source>
</evidence>